<sequence>MINTCILGDDENCDCGDLNQDGIVNILDIVNLVNIILSP</sequence>
<dbReference type="AlphaFoldDB" id="A0A382RS43"/>
<organism evidence="1">
    <name type="scientific">marine metagenome</name>
    <dbReference type="NCBI Taxonomy" id="408172"/>
    <lineage>
        <taxon>unclassified sequences</taxon>
        <taxon>metagenomes</taxon>
        <taxon>ecological metagenomes</taxon>
    </lineage>
</organism>
<proteinExistence type="predicted"/>
<protein>
    <recommendedName>
        <fullName evidence="2">Dockerin domain-containing protein</fullName>
    </recommendedName>
</protein>
<evidence type="ECO:0008006" key="2">
    <source>
        <dbReference type="Google" id="ProtNLM"/>
    </source>
</evidence>
<accession>A0A382RS43</accession>
<dbReference type="PROSITE" id="PS00018">
    <property type="entry name" value="EF_HAND_1"/>
    <property type="match status" value="1"/>
</dbReference>
<dbReference type="InterPro" id="IPR036439">
    <property type="entry name" value="Dockerin_dom_sf"/>
</dbReference>
<dbReference type="EMBL" id="UINC01123796">
    <property type="protein sequence ID" value="SVD00514.1"/>
    <property type="molecule type" value="Genomic_DNA"/>
</dbReference>
<dbReference type="SUPFAM" id="SSF63446">
    <property type="entry name" value="Type I dockerin domain"/>
    <property type="match status" value="1"/>
</dbReference>
<dbReference type="InterPro" id="IPR018247">
    <property type="entry name" value="EF_Hand_1_Ca_BS"/>
</dbReference>
<dbReference type="Gene3D" id="1.10.1330.10">
    <property type="entry name" value="Dockerin domain"/>
    <property type="match status" value="1"/>
</dbReference>
<name>A0A382RS43_9ZZZZ</name>
<dbReference type="GO" id="GO:0000272">
    <property type="term" value="P:polysaccharide catabolic process"/>
    <property type="evidence" value="ECO:0007669"/>
    <property type="project" value="InterPro"/>
</dbReference>
<evidence type="ECO:0000313" key="1">
    <source>
        <dbReference type="EMBL" id="SVD00514.1"/>
    </source>
</evidence>
<reference evidence="1" key="1">
    <citation type="submission" date="2018-05" db="EMBL/GenBank/DDBJ databases">
        <authorList>
            <person name="Lanie J.A."/>
            <person name="Ng W.-L."/>
            <person name="Kazmierczak K.M."/>
            <person name="Andrzejewski T.M."/>
            <person name="Davidsen T.M."/>
            <person name="Wayne K.J."/>
            <person name="Tettelin H."/>
            <person name="Glass J.I."/>
            <person name="Rusch D."/>
            <person name="Podicherti R."/>
            <person name="Tsui H.-C.T."/>
            <person name="Winkler M.E."/>
        </authorList>
    </citation>
    <scope>NUCLEOTIDE SEQUENCE</scope>
</reference>
<gene>
    <name evidence="1" type="ORF">METZ01_LOCUS353368</name>
</gene>